<keyword evidence="3" id="KW-1185">Reference proteome</keyword>
<proteinExistence type="predicted"/>
<dbReference type="InterPro" id="IPR011990">
    <property type="entry name" value="TPR-like_helical_dom_sf"/>
</dbReference>
<evidence type="ECO:0000313" key="2">
    <source>
        <dbReference type="EMBL" id="MFC5460168.1"/>
    </source>
</evidence>
<protein>
    <submittedName>
        <fullName evidence="2">GIY-YIG nuclease family protein</fullName>
    </submittedName>
</protein>
<dbReference type="Pfam" id="PF10544">
    <property type="entry name" value="T5orf172"/>
    <property type="match status" value="1"/>
</dbReference>
<sequence>MPHGYLYILSNPTMPGLCKVGKTEREPALRAAELSGATGVPSPFVLLYQQPVTDVNAAETWVHEALSARGWRHADNREFFAAPLHEIVALVARAADVVNAADPSAPLVFAPTEKGNCPDSADELSAVYLMGMEIIYGVKGRLAEPRRGIKLVMQAADLGHLNARITAAELLMSGENRIRKDLSKAYAYLTTALEEGATECHALLAQVMLENGQRDRAEEHWKSYFAHTAYRLRETPSDDVIHQHAARDAGKYGRPIATCYINGRSATLLTTTLSVLSFRTSSFFIRRDASCLPVWTWCRMPGRAWKSRSIWKGTCSRSSEPVARRLLPAKRTATYMRLGGGGHSDILHSVSEKTASQIHRYIEMYGEMLVALLQELWGQQSAMDRGSPGRLIHPVIARKVSELMGR</sequence>
<dbReference type="InterPro" id="IPR018306">
    <property type="entry name" value="Phage_T5_Orf172_DNA-bd"/>
</dbReference>
<evidence type="ECO:0000313" key="3">
    <source>
        <dbReference type="Proteomes" id="UP001596050"/>
    </source>
</evidence>
<reference evidence="3" key="1">
    <citation type="journal article" date="2019" name="Int. J. Syst. Evol. Microbiol.">
        <title>The Global Catalogue of Microorganisms (GCM) 10K type strain sequencing project: providing services to taxonomists for standard genome sequencing and annotation.</title>
        <authorList>
            <consortium name="The Broad Institute Genomics Platform"/>
            <consortium name="The Broad Institute Genome Sequencing Center for Infectious Disease"/>
            <person name="Wu L."/>
            <person name="Ma J."/>
        </authorList>
    </citation>
    <scope>NUCLEOTIDE SEQUENCE [LARGE SCALE GENOMIC DNA]</scope>
    <source>
        <strain evidence="3">KACC 12649</strain>
    </source>
</reference>
<dbReference type="EMBL" id="JBHSMU010000009">
    <property type="protein sequence ID" value="MFC5460168.1"/>
    <property type="molecule type" value="Genomic_DNA"/>
</dbReference>
<dbReference type="SUPFAM" id="SSF81901">
    <property type="entry name" value="HCP-like"/>
    <property type="match status" value="1"/>
</dbReference>
<dbReference type="Gene3D" id="1.25.40.10">
    <property type="entry name" value="Tetratricopeptide repeat domain"/>
    <property type="match status" value="1"/>
</dbReference>
<evidence type="ECO:0000259" key="1">
    <source>
        <dbReference type="SMART" id="SM00974"/>
    </source>
</evidence>
<dbReference type="RefSeq" id="WP_379782762.1">
    <property type="nucleotide sequence ID" value="NZ_JBHSMU010000009.1"/>
</dbReference>
<organism evidence="2 3">
    <name type="scientific">Massilia niabensis</name>
    <dbReference type="NCBI Taxonomy" id="544910"/>
    <lineage>
        <taxon>Bacteria</taxon>
        <taxon>Pseudomonadati</taxon>
        <taxon>Pseudomonadota</taxon>
        <taxon>Betaproteobacteria</taxon>
        <taxon>Burkholderiales</taxon>
        <taxon>Oxalobacteraceae</taxon>
        <taxon>Telluria group</taxon>
        <taxon>Massilia</taxon>
    </lineage>
</organism>
<feature type="domain" description="Bacteriophage T5 Orf172 DNA-binding" evidence="1">
    <location>
        <begin position="12"/>
        <end position="94"/>
    </location>
</feature>
<dbReference type="Proteomes" id="UP001596050">
    <property type="component" value="Unassembled WGS sequence"/>
</dbReference>
<gene>
    <name evidence="2" type="ORF">ACFPN5_10150</name>
</gene>
<accession>A0ABW0L2Z3</accession>
<name>A0ABW0L2Z3_9BURK</name>
<dbReference type="SMART" id="SM00974">
    <property type="entry name" value="T5orf172"/>
    <property type="match status" value="1"/>
</dbReference>
<comment type="caution">
    <text evidence="2">The sequence shown here is derived from an EMBL/GenBank/DDBJ whole genome shotgun (WGS) entry which is preliminary data.</text>
</comment>